<dbReference type="Proteomes" id="UP000286976">
    <property type="component" value="Unassembled WGS sequence"/>
</dbReference>
<organism evidence="4 5">
    <name type="scientific">Aliidiomarina taiwanensis</name>
    <dbReference type="NCBI Taxonomy" id="946228"/>
    <lineage>
        <taxon>Bacteria</taxon>
        <taxon>Pseudomonadati</taxon>
        <taxon>Pseudomonadota</taxon>
        <taxon>Gammaproteobacteria</taxon>
        <taxon>Alteromonadales</taxon>
        <taxon>Idiomarinaceae</taxon>
        <taxon>Aliidiomarina</taxon>
    </lineage>
</organism>
<dbReference type="InterPro" id="IPR036767">
    <property type="entry name" value="ApaG_sf"/>
</dbReference>
<dbReference type="HAMAP" id="MF_00791">
    <property type="entry name" value="ApaG"/>
    <property type="match status" value="1"/>
</dbReference>
<dbReference type="GO" id="GO:0070987">
    <property type="term" value="P:error-free translesion synthesis"/>
    <property type="evidence" value="ECO:0007669"/>
    <property type="project" value="TreeGrafter"/>
</dbReference>
<dbReference type="InterPro" id="IPR007474">
    <property type="entry name" value="ApaG_domain"/>
</dbReference>
<evidence type="ECO:0000313" key="5">
    <source>
        <dbReference type="Proteomes" id="UP000286976"/>
    </source>
</evidence>
<sequence>MSNNNVSVKVKTMFLPAQSESARHRYVFAYTITITNQSEGSVQLMDRAWTITDANGEVTEVKGAGVVGQQPIIEPGDSFTYTSGTVLETPVGVMEGYYGMRDASGESFQLVIPQFRLAQPNILH</sequence>
<evidence type="ECO:0000259" key="3">
    <source>
        <dbReference type="PROSITE" id="PS51087"/>
    </source>
</evidence>
<evidence type="ECO:0000256" key="2">
    <source>
        <dbReference type="HAMAP-Rule" id="MF_00791"/>
    </source>
</evidence>
<dbReference type="AlphaFoldDB" id="A0A432X1C0"/>
<evidence type="ECO:0000256" key="1">
    <source>
        <dbReference type="ARBA" id="ARBA00017693"/>
    </source>
</evidence>
<comment type="caution">
    <text evidence="4">The sequence shown here is derived from an EMBL/GenBank/DDBJ whole genome shotgun (WGS) entry which is preliminary data.</text>
</comment>
<gene>
    <name evidence="2" type="primary">apaG</name>
    <name evidence="4" type="ORF">CWE15_07905</name>
</gene>
<protein>
    <recommendedName>
        <fullName evidence="1 2">Protein ApaG</fullName>
    </recommendedName>
</protein>
<evidence type="ECO:0000313" key="4">
    <source>
        <dbReference type="EMBL" id="RUO40062.1"/>
    </source>
</evidence>
<dbReference type="NCBIfam" id="NF003967">
    <property type="entry name" value="PRK05461.1"/>
    <property type="match status" value="1"/>
</dbReference>
<feature type="domain" description="ApaG" evidence="3">
    <location>
        <begin position="1"/>
        <end position="124"/>
    </location>
</feature>
<dbReference type="PANTHER" id="PTHR14289:SF16">
    <property type="entry name" value="POLYMERASE DELTA-INTERACTING PROTEIN 2"/>
    <property type="match status" value="1"/>
</dbReference>
<reference evidence="4 5" key="1">
    <citation type="journal article" date="2011" name="Front. Microbiol.">
        <title>Genomic signatures of strain selection and enhancement in Bacillus atrophaeus var. globigii, a historical biowarfare simulant.</title>
        <authorList>
            <person name="Gibbons H.S."/>
            <person name="Broomall S.M."/>
            <person name="McNew L.A."/>
            <person name="Daligault H."/>
            <person name="Chapman C."/>
            <person name="Bruce D."/>
            <person name="Karavis M."/>
            <person name="Krepps M."/>
            <person name="McGregor P.A."/>
            <person name="Hong C."/>
            <person name="Park K.H."/>
            <person name="Akmal A."/>
            <person name="Feldman A."/>
            <person name="Lin J.S."/>
            <person name="Chang W.E."/>
            <person name="Higgs B.W."/>
            <person name="Demirev P."/>
            <person name="Lindquist J."/>
            <person name="Liem A."/>
            <person name="Fochler E."/>
            <person name="Read T.D."/>
            <person name="Tapia R."/>
            <person name="Johnson S."/>
            <person name="Bishop-Lilly K.A."/>
            <person name="Detter C."/>
            <person name="Han C."/>
            <person name="Sozhamannan S."/>
            <person name="Rosenzweig C.N."/>
            <person name="Skowronski E.W."/>
        </authorList>
    </citation>
    <scope>NUCLEOTIDE SEQUENCE [LARGE SCALE GENOMIC DNA]</scope>
    <source>
        <strain evidence="4 5">AIT1</strain>
    </source>
</reference>
<dbReference type="OrthoDB" id="9795226at2"/>
<name>A0A432X1C0_9GAMM</name>
<dbReference type="Pfam" id="PF04379">
    <property type="entry name" value="DUF525"/>
    <property type="match status" value="1"/>
</dbReference>
<dbReference type="InterPro" id="IPR023065">
    <property type="entry name" value="Uncharacterised_ApaG"/>
</dbReference>
<dbReference type="Gene3D" id="2.60.40.1470">
    <property type="entry name" value="ApaG domain"/>
    <property type="match status" value="1"/>
</dbReference>
<keyword evidence="5" id="KW-1185">Reference proteome</keyword>
<dbReference type="SUPFAM" id="SSF110069">
    <property type="entry name" value="ApaG-like"/>
    <property type="match status" value="1"/>
</dbReference>
<dbReference type="RefSeq" id="WP_126757545.1">
    <property type="nucleotide sequence ID" value="NZ_PIPQ01000004.1"/>
</dbReference>
<accession>A0A432X1C0</accession>
<dbReference type="PANTHER" id="PTHR14289">
    <property type="entry name" value="F-BOX ONLY PROTEIN 3"/>
    <property type="match status" value="1"/>
</dbReference>
<proteinExistence type="inferred from homology"/>
<dbReference type="EMBL" id="PIPQ01000004">
    <property type="protein sequence ID" value="RUO40062.1"/>
    <property type="molecule type" value="Genomic_DNA"/>
</dbReference>
<dbReference type="PROSITE" id="PS51087">
    <property type="entry name" value="APAG"/>
    <property type="match status" value="1"/>
</dbReference>